<reference evidence="1 2" key="1">
    <citation type="submission" date="2020-08" db="EMBL/GenBank/DDBJ databases">
        <title>Genomic Encyclopedia of Type Strains, Phase IV (KMG-IV): sequencing the most valuable type-strain genomes for metagenomic binning, comparative biology and taxonomic classification.</title>
        <authorList>
            <person name="Goeker M."/>
        </authorList>
    </citation>
    <scope>NUCLEOTIDE SEQUENCE [LARGE SCALE GENOMIC DNA]</scope>
    <source>
        <strain evidence="1 2">DSM 23958</strain>
    </source>
</reference>
<dbReference type="RefSeq" id="WP_310732988.1">
    <property type="nucleotide sequence ID" value="NZ_CP040709.1"/>
</dbReference>
<dbReference type="Gene3D" id="2.60.120.200">
    <property type="match status" value="1"/>
</dbReference>
<keyword evidence="2" id="KW-1185">Reference proteome</keyword>
<dbReference type="Proteomes" id="UP000554837">
    <property type="component" value="Unassembled WGS sequence"/>
</dbReference>
<organism evidence="1 2">
    <name type="scientific">Inhella inkyongensis</name>
    <dbReference type="NCBI Taxonomy" id="392593"/>
    <lineage>
        <taxon>Bacteria</taxon>
        <taxon>Pseudomonadati</taxon>
        <taxon>Pseudomonadota</taxon>
        <taxon>Betaproteobacteria</taxon>
        <taxon>Burkholderiales</taxon>
        <taxon>Sphaerotilaceae</taxon>
        <taxon>Inhella</taxon>
    </lineage>
</organism>
<evidence type="ECO:0000313" key="1">
    <source>
        <dbReference type="EMBL" id="MBB5204752.1"/>
    </source>
</evidence>
<gene>
    <name evidence="1" type="ORF">HNQ51_002066</name>
</gene>
<dbReference type="AlphaFoldDB" id="A0A840S5A9"/>
<proteinExistence type="predicted"/>
<dbReference type="EMBL" id="JACHHO010000002">
    <property type="protein sequence ID" value="MBB5204752.1"/>
    <property type="molecule type" value="Genomic_DNA"/>
</dbReference>
<comment type="caution">
    <text evidence="1">The sequence shown here is derived from an EMBL/GenBank/DDBJ whole genome shotgun (WGS) entry which is preliminary data.</text>
</comment>
<name>A0A840S5A9_9BURK</name>
<evidence type="ECO:0000313" key="2">
    <source>
        <dbReference type="Proteomes" id="UP000554837"/>
    </source>
</evidence>
<protein>
    <submittedName>
        <fullName evidence="1">Uncharacterized protein</fullName>
    </submittedName>
</protein>
<sequence>MVGPTAEFVDRYVGWTWDRAGGDWLDANGVRWGNQGWAGIVTDSGPLDLVKRYEVDLTTLIRKVQTERRWCAFILRPLGVARKMAGLWAGGERIPTLMVRYTDGSQASLACTLTAPVISGLPQATLAELPMPAFIEFAPPTKAVQSATLALTVVQHSGGSASTIAVMLADPPLNRDPVQQGVAQSAGGLDVNILQARGIIGAQRYPDGGRLEDYVAAPGSGTINTYASREFDPALWGGTPDTTKLPHRHLGKFVTANIDNWATLVDSSFRGEGFQPLVSGMGALRMFMPKQVSQDGEVVGYSGTGAANASIFMPEPLFGRLPRIFVRYYFRLGTPEGDRYVRNSKDRLQVYKEAGQKGPEWEDWGGKFGLMPDHTSTYGGTTGSSGGGGGWQMRLAWQDSDSDTNGPNDGGIRPGFHLFDFGVKQPASHNYSGDNADKTMWGQRGGLGGILYANQWYCIETELKLNTVMDAAPGYVADGELRAWLDGRLVFERTGMVFRSKPLALGGIPNNPAEMPPVRDLGVRALWMNWYHGGVVKNSLPRSMFMTALAYGTEYIGPMQF</sequence>
<accession>A0A840S5A9</accession>